<dbReference type="AlphaFoldDB" id="A0A1D9DXC9"/>
<dbReference type="RefSeq" id="WP_070953971.1">
    <property type="nucleotide sequence ID" value="NZ_CP015208.1"/>
</dbReference>
<keyword evidence="3" id="KW-1185">Reference proteome</keyword>
<name>A0A1D9DXC9_9MICO</name>
<dbReference type="EMBL" id="CP015208">
    <property type="protein sequence ID" value="AOY55455.1"/>
    <property type="molecule type" value="Genomic_DNA"/>
</dbReference>
<sequence length="76" mass="8287">MAKKATPKESKRVRSYLVLSAVAAAFVAIIVYGGIREISQTLIWAGLTFVISLVGIATLDLSIKDDKEDPNQPRLK</sequence>
<protein>
    <submittedName>
        <fullName evidence="2">Uncharacterized protein</fullName>
    </submittedName>
</protein>
<feature type="transmembrane region" description="Helical" evidence="1">
    <location>
        <begin position="16"/>
        <end position="35"/>
    </location>
</feature>
<evidence type="ECO:0000256" key="1">
    <source>
        <dbReference type="SAM" id="Phobius"/>
    </source>
</evidence>
<keyword evidence="1" id="KW-0812">Transmembrane</keyword>
<organism evidence="2 3">
    <name type="scientific">Candidatus Rhodoluna planktonica</name>
    <dbReference type="NCBI Taxonomy" id="535712"/>
    <lineage>
        <taxon>Bacteria</taxon>
        <taxon>Bacillati</taxon>
        <taxon>Actinomycetota</taxon>
        <taxon>Actinomycetes</taxon>
        <taxon>Micrococcales</taxon>
        <taxon>Microbacteriaceae</taxon>
        <taxon>Luna cluster</taxon>
        <taxon>Luna-1 subcluster</taxon>
        <taxon>Rhodoluna</taxon>
    </lineage>
</organism>
<dbReference type="OrthoDB" id="5081451at2"/>
<keyword evidence="1" id="KW-0472">Membrane</keyword>
<feature type="transmembrane region" description="Helical" evidence="1">
    <location>
        <begin position="41"/>
        <end position="63"/>
    </location>
</feature>
<dbReference type="STRING" id="535712.A4Z71_00035"/>
<gene>
    <name evidence="2" type="ORF">A4Z71_00035</name>
</gene>
<evidence type="ECO:0000313" key="3">
    <source>
        <dbReference type="Proteomes" id="UP000243784"/>
    </source>
</evidence>
<dbReference type="Proteomes" id="UP000243784">
    <property type="component" value="Chromosome"/>
</dbReference>
<proteinExistence type="predicted"/>
<reference evidence="2 3" key="1">
    <citation type="journal article" date="2016" name="Biochim. Biophys. Acta">
        <title>Photochemical characterization of actinorhodopsin and its functional existence in the natural host.</title>
        <authorList>
            <person name="Nakamura S."/>
            <person name="Kikukawa T."/>
            <person name="Tamogami J."/>
            <person name="Kamiya M."/>
            <person name="Aizawa T."/>
            <person name="Hahn M.W."/>
            <person name="Ihara K."/>
            <person name="Kamo N."/>
            <person name="Demura M."/>
        </authorList>
    </citation>
    <scope>NUCLEOTIDE SEQUENCE [LARGE SCALE GENOMIC DNA]</scope>
    <source>
        <strain evidence="2 3">MWH-Dar1</strain>
    </source>
</reference>
<dbReference type="KEGG" id="rpla:A4Z71_00035"/>
<keyword evidence="1" id="KW-1133">Transmembrane helix</keyword>
<evidence type="ECO:0000313" key="2">
    <source>
        <dbReference type="EMBL" id="AOY55455.1"/>
    </source>
</evidence>
<accession>A0A1D9DXC9</accession>